<proteinExistence type="predicted"/>
<evidence type="ECO:0000313" key="1">
    <source>
        <dbReference type="EMBL" id="SEE02668.1"/>
    </source>
</evidence>
<organism evidence="1 2">
    <name type="scientific">Pseudomonas migulae</name>
    <dbReference type="NCBI Taxonomy" id="78543"/>
    <lineage>
        <taxon>Bacteria</taxon>
        <taxon>Pseudomonadati</taxon>
        <taxon>Pseudomonadota</taxon>
        <taxon>Gammaproteobacteria</taxon>
        <taxon>Pseudomonadales</taxon>
        <taxon>Pseudomonadaceae</taxon>
        <taxon>Pseudomonas</taxon>
    </lineage>
</organism>
<name>A0A1H5FI61_9PSED</name>
<dbReference type="Pfam" id="PF14175">
    <property type="entry name" value="YaaC"/>
    <property type="match status" value="1"/>
</dbReference>
<protein>
    <recommendedName>
        <fullName evidence="3">YaaC-like Protein</fullName>
    </recommendedName>
</protein>
<dbReference type="EMBL" id="FNTY01000002">
    <property type="protein sequence ID" value="SEE02668.1"/>
    <property type="molecule type" value="Genomic_DNA"/>
</dbReference>
<gene>
    <name evidence="1" type="ORF">SAMN04490194_0758</name>
</gene>
<evidence type="ECO:0008006" key="3">
    <source>
        <dbReference type="Google" id="ProtNLM"/>
    </source>
</evidence>
<dbReference type="Proteomes" id="UP000198985">
    <property type="component" value="Unassembled WGS sequence"/>
</dbReference>
<accession>A0A1H5FI61</accession>
<dbReference type="InterPro" id="IPR026988">
    <property type="entry name" value="YaaC-like"/>
</dbReference>
<sequence>MIDTGATVRMDILRKAADQQILKPLKSYGWSAKIDSEHVPGEFLIVSASKLSQEHKVALMYSSATDNRHYKFLDSEVEHIFTNGELYMVESFAYGIKSKVTPVSDFFPLMIEWSRALTPPTETTIKNKILKGYIQITAEKPIDGIWAHLSQLASTTLAKKLILRRSQEEGIELSEHQLESKAAGVAFSIRNASDYFKSAQNESLNKRILSLYYGSLALAFAEMLAAPHGPMDLDEVEGMTKYGHGLYTVASNTNDFGGLTVGVLATGFFPRWASFLGHDVSAYPKKKATSASDLSNLASGSFATLEQLFSTLPELGKLFVDVYDSEPSWVHAVYDSGAGHRLHGKQTGSSYIKLIDQTSKISAERLARNGWALTEIEAVEEEPKSKVYRARVDHDGLEYWYQALPLHHSSFFQGNALILPVLGGVYEYRAISLSLLYALSILVRYMPSAWRRVEGGDWDQHFALVKMVLDVFERVLPQQFLESITNQKIHSSMPGGF</sequence>
<evidence type="ECO:0000313" key="2">
    <source>
        <dbReference type="Proteomes" id="UP000198985"/>
    </source>
</evidence>
<reference evidence="1 2" key="1">
    <citation type="submission" date="2016-10" db="EMBL/GenBank/DDBJ databases">
        <authorList>
            <person name="de Groot N.N."/>
        </authorList>
    </citation>
    <scope>NUCLEOTIDE SEQUENCE [LARGE SCALE GENOMIC DNA]</scope>
    <source>
        <strain evidence="1 2">BS3662</strain>
    </source>
</reference>
<dbReference type="AlphaFoldDB" id="A0A1H5FI61"/>